<reference evidence="1" key="1">
    <citation type="submission" date="2023-08" db="EMBL/GenBank/DDBJ databases">
        <title>Functional and genomic diversity of the sorghum phyllosphere microbiome.</title>
        <authorList>
            <person name="Shade A."/>
        </authorList>
    </citation>
    <scope>NUCLEOTIDE SEQUENCE</scope>
    <source>
        <strain evidence="1">SORGH_AS_0885</strain>
    </source>
</reference>
<name>A0ACC6IIY7_9ACTN</name>
<evidence type="ECO:0000313" key="1">
    <source>
        <dbReference type="EMBL" id="MDR6210598.1"/>
    </source>
</evidence>
<evidence type="ECO:0000313" key="2">
    <source>
        <dbReference type="Proteomes" id="UP001261666"/>
    </source>
</evidence>
<keyword evidence="2" id="KW-1185">Reference proteome</keyword>
<proteinExistence type="predicted"/>
<sequence length="32" mass="3346">MNFRDAETGCPGDWSGDYGVAAGTPGRRCARA</sequence>
<accession>A0ACC6IIY7</accession>
<organism evidence="1 2">
    <name type="scientific">Nocardioides zeae</name>
    <dbReference type="NCBI Taxonomy" id="1457234"/>
    <lineage>
        <taxon>Bacteria</taxon>
        <taxon>Bacillati</taxon>
        <taxon>Actinomycetota</taxon>
        <taxon>Actinomycetes</taxon>
        <taxon>Propionibacteriales</taxon>
        <taxon>Nocardioidaceae</taxon>
        <taxon>Nocardioides</taxon>
    </lineage>
</organism>
<comment type="caution">
    <text evidence="1">The sequence shown here is derived from an EMBL/GenBank/DDBJ whole genome shotgun (WGS) entry which is preliminary data.</text>
</comment>
<protein>
    <submittedName>
        <fullName evidence="1">Uncharacterized protein</fullName>
    </submittedName>
</protein>
<gene>
    <name evidence="1" type="ORF">QE364_002313</name>
</gene>
<dbReference type="EMBL" id="JAVIZJ010000006">
    <property type="protein sequence ID" value="MDR6210598.1"/>
    <property type="molecule type" value="Genomic_DNA"/>
</dbReference>
<dbReference type="Proteomes" id="UP001261666">
    <property type="component" value="Unassembled WGS sequence"/>
</dbReference>